<evidence type="ECO:0000259" key="10">
    <source>
        <dbReference type="Pfam" id="PF23122"/>
    </source>
</evidence>
<keyword evidence="4 9" id="KW-0732">Signal</keyword>
<reference evidence="11" key="2">
    <citation type="submission" date="2014-03" db="EMBL/GenBank/DDBJ databases">
        <title>The whipworm genome and dual-species transcriptomics of an intimate host-pathogen interaction.</title>
        <authorList>
            <person name="Foth B.J."/>
            <person name="Tsai I.J."/>
            <person name="Reid A.J."/>
            <person name="Bancroft A.J."/>
            <person name="Nichol S."/>
            <person name="Tracey A."/>
            <person name="Holroyd N."/>
            <person name="Cotton J.A."/>
            <person name="Stanley E.J."/>
            <person name="Zarowiecki M."/>
            <person name="Liu J.Z."/>
            <person name="Huckvale T."/>
            <person name="Cooper P.J."/>
            <person name="Grencis R.K."/>
            <person name="Berriman M."/>
        </authorList>
    </citation>
    <scope>NUCLEOTIDE SEQUENCE [LARGE SCALE GENOMIC DNA]</scope>
</reference>
<feature type="chain" id="PRO_5001728491" evidence="9">
    <location>
        <begin position="17"/>
        <end position="601"/>
    </location>
</feature>
<dbReference type="Proteomes" id="UP000030665">
    <property type="component" value="Unassembled WGS sequence"/>
</dbReference>
<dbReference type="Pfam" id="PF13517">
    <property type="entry name" value="FG-GAP_3"/>
    <property type="match status" value="1"/>
</dbReference>
<accession>A0A077Z9H4</accession>
<evidence type="ECO:0000256" key="3">
    <source>
        <dbReference type="ARBA" id="ARBA00022692"/>
    </source>
</evidence>
<dbReference type="InterPro" id="IPR028994">
    <property type="entry name" value="Integrin_alpha_N"/>
</dbReference>
<dbReference type="Pfam" id="PF23122">
    <property type="entry name" value="C2_ITFG1"/>
    <property type="match status" value="1"/>
</dbReference>
<evidence type="ECO:0000256" key="5">
    <source>
        <dbReference type="ARBA" id="ARBA00022989"/>
    </source>
</evidence>
<dbReference type="InterPro" id="IPR057089">
    <property type="entry name" value="C2_TIP"/>
</dbReference>
<dbReference type="SUPFAM" id="SSF69318">
    <property type="entry name" value="Integrin alpha N-terminal domain"/>
    <property type="match status" value="1"/>
</dbReference>
<dbReference type="InterPro" id="IPR024881">
    <property type="entry name" value="Tip"/>
</dbReference>
<keyword evidence="3 8" id="KW-0812">Transmembrane</keyword>
<evidence type="ECO:0000313" key="12">
    <source>
        <dbReference type="Proteomes" id="UP000030665"/>
    </source>
</evidence>
<dbReference type="AlphaFoldDB" id="A0A077Z9H4"/>
<evidence type="ECO:0000256" key="1">
    <source>
        <dbReference type="ARBA" id="ARBA00004479"/>
    </source>
</evidence>
<name>A0A077Z9H4_TRITR</name>
<keyword evidence="12" id="KW-1185">Reference proteome</keyword>
<keyword evidence="5 8" id="KW-1133">Transmembrane helix</keyword>
<reference evidence="11" key="1">
    <citation type="submission" date="2014-01" db="EMBL/GenBank/DDBJ databases">
        <authorList>
            <person name="Aslett M."/>
        </authorList>
    </citation>
    <scope>NUCLEOTIDE SEQUENCE</scope>
</reference>
<organism evidence="11 12">
    <name type="scientific">Trichuris trichiura</name>
    <name type="common">Whipworm</name>
    <name type="synonym">Trichocephalus trichiurus</name>
    <dbReference type="NCBI Taxonomy" id="36087"/>
    <lineage>
        <taxon>Eukaryota</taxon>
        <taxon>Metazoa</taxon>
        <taxon>Ecdysozoa</taxon>
        <taxon>Nematoda</taxon>
        <taxon>Enoplea</taxon>
        <taxon>Dorylaimia</taxon>
        <taxon>Trichinellida</taxon>
        <taxon>Trichuridae</taxon>
        <taxon>Trichuris</taxon>
    </lineage>
</organism>
<dbReference type="PANTHER" id="PTHR13412">
    <property type="entry name" value="T-CELL IMMUNOMODULATORY PROTEIN HOMOLOG"/>
    <property type="match status" value="1"/>
</dbReference>
<dbReference type="Gene3D" id="2.130.10.130">
    <property type="entry name" value="Integrin alpha, N-terminal"/>
    <property type="match status" value="1"/>
</dbReference>
<feature type="transmembrane region" description="Helical" evidence="8">
    <location>
        <begin position="562"/>
        <end position="579"/>
    </location>
</feature>
<evidence type="ECO:0000256" key="6">
    <source>
        <dbReference type="ARBA" id="ARBA00023136"/>
    </source>
</evidence>
<dbReference type="STRING" id="36087.A0A077Z9H4"/>
<dbReference type="OrthoDB" id="60315at2759"/>
<dbReference type="EMBL" id="HG806090">
    <property type="protein sequence ID" value="CDW56876.1"/>
    <property type="molecule type" value="Genomic_DNA"/>
</dbReference>
<evidence type="ECO:0000256" key="2">
    <source>
        <dbReference type="ARBA" id="ARBA00006496"/>
    </source>
</evidence>
<feature type="domain" description="T-cell immunomodulatory protein TIP C2" evidence="10">
    <location>
        <begin position="457"/>
        <end position="551"/>
    </location>
</feature>
<comment type="subcellular location">
    <subcellularLocation>
        <location evidence="1">Membrane</location>
        <topology evidence="1">Single-pass type I membrane protein</topology>
    </subcellularLocation>
</comment>
<gene>
    <name evidence="11" type="ORF">TTRE_0000515901</name>
</gene>
<evidence type="ECO:0000256" key="8">
    <source>
        <dbReference type="SAM" id="Phobius"/>
    </source>
</evidence>
<sequence>MLYLCVALCCICLSAAEVSQRPKTIVTTRVPGEIMAYVDIDFNRCTDLIVKTAHSMLYVFLAEPDGENFTQAHRYTVSLPPQYDIQNVAVSDFDGDLFPDLLISSKMEGSADYVVHVCWGSNVEFSCFHSTQWIFPDQPQVLDCNCDQLGDFFAVIDRWNGRICFLGNRDRTFTARPFLESSPLSLRRPFVPAIVDITGDLISEIVLPVQVDSNRTEVAHFEVWTTDEERKQWMPLAPAIFPPIIPKKRSLFPLTNNDESLVGAPLFEDFNADGRIDALVAVCPSQAVCSRLDLYLWVDGQWHWQAVNFSNGDEPEPWHLKANFAERPFAVRAGDFNSDGFADLVIVLEKKNGSRAVFILENAPSYPGDSQCESPRKFVLQSTPLYKSRYVEEASFFDLMETGSLDVVVLERKETKNQAVSIFISSLFEFETTFLKVEVNSPLCNESCEEAGHGPSVIWPGSTVQVHFKDLDAHSYGGVHSLLYSSSHRSLLLPYKVFGLGRSLSFIEGMSTGIPTWSHSSIGWMHVVPNSRLYVIPYPADQPNRWSRKLYIMPGKVLRESIITFSAFFGLIGFVILLLHRREVAQDRRESRRNRFNFDTM</sequence>
<dbReference type="PANTHER" id="PTHR13412:SF0">
    <property type="entry name" value="T-CELL IMMUNOMODULATORY PROTEIN"/>
    <property type="match status" value="1"/>
</dbReference>
<evidence type="ECO:0000256" key="4">
    <source>
        <dbReference type="ARBA" id="ARBA00022729"/>
    </source>
</evidence>
<comment type="similarity">
    <text evidence="2">Belongs to the TIP family.</text>
</comment>
<protein>
    <submittedName>
        <fullName evidence="11">VCBS domain containing protein</fullName>
    </submittedName>
</protein>
<evidence type="ECO:0000256" key="7">
    <source>
        <dbReference type="ARBA" id="ARBA00023180"/>
    </source>
</evidence>
<evidence type="ECO:0000256" key="9">
    <source>
        <dbReference type="SAM" id="SignalP"/>
    </source>
</evidence>
<proteinExistence type="inferred from homology"/>
<evidence type="ECO:0000313" key="11">
    <source>
        <dbReference type="EMBL" id="CDW56876.1"/>
    </source>
</evidence>
<dbReference type="InterPro" id="IPR013517">
    <property type="entry name" value="FG-GAP"/>
</dbReference>
<keyword evidence="7" id="KW-0325">Glycoprotein</keyword>
<keyword evidence="6 8" id="KW-0472">Membrane</keyword>
<feature type="signal peptide" evidence="9">
    <location>
        <begin position="1"/>
        <end position="16"/>
    </location>
</feature>
<dbReference type="GO" id="GO:0005886">
    <property type="term" value="C:plasma membrane"/>
    <property type="evidence" value="ECO:0007669"/>
    <property type="project" value="TreeGrafter"/>
</dbReference>